<comment type="caution">
    <text evidence="2">The sequence shown here is derived from an EMBL/GenBank/DDBJ whole genome shotgun (WGS) entry which is preliminary data.</text>
</comment>
<organism evidence="2 3">
    <name type="scientific">Alkaliphilus hydrothermalis</name>
    <dbReference type="NCBI Taxonomy" id="1482730"/>
    <lineage>
        <taxon>Bacteria</taxon>
        <taxon>Bacillati</taxon>
        <taxon>Bacillota</taxon>
        <taxon>Clostridia</taxon>
        <taxon>Peptostreptococcales</taxon>
        <taxon>Natronincolaceae</taxon>
        <taxon>Alkaliphilus</taxon>
    </lineage>
</organism>
<dbReference type="Proteomes" id="UP001314796">
    <property type="component" value="Unassembled WGS sequence"/>
</dbReference>
<evidence type="ECO:0000259" key="1">
    <source>
        <dbReference type="PROSITE" id="PS50943"/>
    </source>
</evidence>
<dbReference type="Gene3D" id="1.25.40.10">
    <property type="entry name" value="Tetratricopeptide repeat domain"/>
    <property type="match status" value="2"/>
</dbReference>
<sequence length="439" mass="51480">MEILSPGKKIKILRKKLGLRQDQLTDERITRSLISMIENGKRRLNRKTATIIAIKLNGFYKNLGQEITPEYLLESEEQQASNIVDENMDSLKPILKNKKEADQQHVFESFERMIELANQWELQEKEAEIFIIRGKYYFDKGEYNLTLADYFNSLEYYIAARKVEYIAILYIRISKCYIKMSLFEQAAFYGDKAYLLADSTKLPNSNEIKAKSLFNKIVCYGKTAKFDLTLQEIEKFKNLKYANDSLHDEVTLIEAETFFYLKNYEKAKKIYERLLHRESKIDIDTLIRIFENASMLYNKIGEPSNARGALKKAVSYKEQIEEQRVGIFLLNIAHSYYKINDFDGAIHLLDEIMLISKEKNLSEILLTDAYILSSEIYKARQSFLQAEEYLLKSEYYLEKNNCRSKLNVVYSLLGELYCDMGNINASKVYFQKIRNNQRA</sequence>
<feature type="domain" description="HTH cro/C1-type" evidence="1">
    <location>
        <begin position="10"/>
        <end position="72"/>
    </location>
</feature>
<dbReference type="InterPro" id="IPR019734">
    <property type="entry name" value="TPR_rpt"/>
</dbReference>
<keyword evidence="3" id="KW-1185">Reference proteome</keyword>
<protein>
    <submittedName>
        <fullName evidence="2">Tetratricopeptide (TPR) repeat protein</fullName>
    </submittedName>
</protein>
<dbReference type="Pfam" id="PF01381">
    <property type="entry name" value="HTH_3"/>
    <property type="match status" value="1"/>
</dbReference>
<evidence type="ECO:0000313" key="2">
    <source>
        <dbReference type="EMBL" id="MBM7613972.1"/>
    </source>
</evidence>
<dbReference type="SUPFAM" id="SSF48452">
    <property type="entry name" value="TPR-like"/>
    <property type="match status" value="2"/>
</dbReference>
<dbReference type="InterPro" id="IPR011990">
    <property type="entry name" value="TPR-like_helical_dom_sf"/>
</dbReference>
<evidence type="ECO:0000313" key="3">
    <source>
        <dbReference type="Proteomes" id="UP001314796"/>
    </source>
</evidence>
<dbReference type="EMBL" id="JAFBEE010000002">
    <property type="protein sequence ID" value="MBM7613972.1"/>
    <property type="molecule type" value="Genomic_DNA"/>
</dbReference>
<dbReference type="Pfam" id="PF13174">
    <property type="entry name" value="TPR_6"/>
    <property type="match status" value="1"/>
</dbReference>
<proteinExistence type="predicted"/>
<dbReference type="PROSITE" id="PS50943">
    <property type="entry name" value="HTH_CROC1"/>
    <property type="match status" value="1"/>
</dbReference>
<dbReference type="Gene3D" id="1.10.260.40">
    <property type="entry name" value="lambda repressor-like DNA-binding domains"/>
    <property type="match status" value="1"/>
</dbReference>
<dbReference type="RefSeq" id="WP_204400253.1">
    <property type="nucleotide sequence ID" value="NZ_JAFBEE010000002.1"/>
</dbReference>
<reference evidence="2 3" key="1">
    <citation type="submission" date="2021-01" db="EMBL/GenBank/DDBJ databases">
        <title>Genomic Encyclopedia of Type Strains, Phase IV (KMG-IV): sequencing the most valuable type-strain genomes for metagenomic binning, comparative biology and taxonomic classification.</title>
        <authorList>
            <person name="Goeker M."/>
        </authorList>
    </citation>
    <scope>NUCLEOTIDE SEQUENCE [LARGE SCALE GENOMIC DNA]</scope>
    <source>
        <strain evidence="2 3">DSM 25890</strain>
    </source>
</reference>
<dbReference type="InterPro" id="IPR010982">
    <property type="entry name" value="Lambda_DNA-bd_dom_sf"/>
</dbReference>
<dbReference type="SMART" id="SM00028">
    <property type="entry name" value="TPR"/>
    <property type="match status" value="5"/>
</dbReference>
<gene>
    <name evidence="2" type="ORF">JOC73_000481</name>
</gene>
<accession>A0ABS2NM01</accession>
<dbReference type="InterPro" id="IPR001387">
    <property type="entry name" value="Cro/C1-type_HTH"/>
</dbReference>
<dbReference type="SUPFAM" id="SSF47413">
    <property type="entry name" value="lambda repressor-like DNA-binding domains"/>
    <property type="match status" value="1"/>
</dbReference>
<name>A0ABS2NM01_9FIRM</name>